<evidence type="ECO:0000313" key="1">
    <source>
        <dbReference type="EMBL" id="MFF3573619.1"/>
    </source>
</evidence>
<dbReference type="InterPro" id="IPR009758">
    <property type="entry name" value="DUF1326"/>
</dbReference>
<keyword evidence="2" id="KW-1185">Reference proteome</keyword>
<reference evidence="1 2" key="1">
    <citation type="submission" date="2024-10" db="EMBL/GenBank/DDBJ databases">
        <title>The Natural Products Discovery Center: Release of the First 8490 Sequenced Strains for Exploring Actinobacteria Biosynthetic Diversity.</title>
        <authorList>
            <person name="Kalkreuter E."/>
            <person name="Kautsar S.A."/>
            <person name="Yang D."/>
            <person name="Bader C.D."/>
            <person name="Teijaro C.N."/>
            <person name="Fluegel L."/>
            <person name="Davis C.M."/>
            <person name="Simpson J.R."/>
            <person name="Lauterbach L."/>
            <person name="Steele A.D."/>
            <person name="Gui C."/>
            <person name="Meng S."/>
            <person name="Li G."/>
            <person name="Viehrig K."/>
            <person name="Ye F."/>
            <person name="Su P."/>
            <person name="Kiefer A.F."/>
            <person name="Nichols A."/>
            <person name="Cepeda A.J."/>
            <person name="Yan W."/>
            <person name="Fan B."/>
            <person name="Jiang Y."/>
            <person name="Adhikari A."/>
            <person name="Zheng C.-J."/>
            <person name="Schuster L."/>
            <person name="Cowan T.M."/>
            <person name="Smanski M.J."/>
            <person name="Chevrette M.G."/>
            <person name="De Carvalho L.P.S."/>
            <person name="Shen B."/>
        </authorList>
    </citation>
    <scope>NUCLEOTIDE SEQUENCE [LARGE SCALE GENOMIC DNA]</scope>
    <source>
        <strain evidence="1 2">NPDC002593</strain>
    </source>
</reference>
<sequence length="301" mass="32968">MLALSCQGNNCGSYILTMMAHRCQRVEAAGGKARLGSRFKWRIDHSRAARGGRARGRRGRASDIVGVTAIVTARAAEFGVIGTYPRGRENSVADRWMIRGTEFANCLCDWGCPCQFGAKSTYGHCEELMCGHIEEGHFNDTNLGNLDWAVLMYWPGEVAEGNGTQQVVIGEQADSGQREGLRKILLGESTAPGATHFFVYNSTMSTVLDTLYAPIELSIDVDRRLASLMIDGLVESRGTPIISPYTGEPARIRINMPDGARYIYAEMGNGNTTAKAGIELDFQDSYGQFNILHMNQDGVIR</sequence>
<comment type="caution">
    <text evidence="1">The sequence shown here is derived from an EMBL/GenBank/DDBJ whole genome shotgun (WGS) entry which is preliminary data.</text>
</comment>
<dbReference type="RefSeq" id="WP_387406459.1">
    <property type="nucleotide sequence ID" value="NZ_JBIAQY010000020.1"/>
</dbReference>
<dbReference type="EMBL" id="JBIAQY010000020">
    <property type="protein sequence ID" value="MFF3573619.1"/>
    <property type="molecule type" value="Genomic_DNA"/>
</dbReference>
<dbReference type="Proteomes" id="UP001601992">
    <property type="component" value="Unassembled WGS sequence"/>
</dbReference>
<accession>A0ABW6SEJ2</accession>
<dbReference type="Pfam" id="PF07040">
    <property type="entry name" value="DUF1326"/>
    <property type="match status" value="1"/>
</dbReference>
<proteinExistence type="predicted"/>
<gene>
    <name evidence="1" type="ORF">ACFYXQ_38265</name>
</gene>
<organism evidence="1 2">
    <name type="scientific">Nocardia jiangxiensis</name>
    <dbReference type="NCBI Taxonomy" id="282685"/>
    <lineage>
        <taxon>Bacteria</taxon>
        <taxon>Bacillati</taxon>
        <taxon>Actinomycetota</taxon>
        <taxon>Actinomycetes</taxon>
        <taxon>Mycobacteriales</taxon>
        <taxon>Nocardiaceae</taxon>
        <taxon>Nocardia</taxon>
    </lineage>
</organism>
<protein>
    <submittedName>
        <fullName evidence="1">DUF1326 domain-containing protein</fullName>
    </submittedName>
</protein>
<evidence type="ECO:0000313" key="2">
    <source>
        <dbReference type="Proteomes" id="UP001601992"/>
    </source>
</evidence>
<name>A0ABW6SEJ2_9NOCA</name>